<dbReference type="EMBL" id="CAIIXF020000011">
    <property type="protein sequence ID" value="CAH1799057.1"/>
    <property type="molecule type" value="Genomic_DNA"/>
</dbReference>
<feature type="non-terminal residue" evidence="2">
    <location>
        <position position="239"/>
    </location>
</feature>
<evidence type="ECO:0000256" key="1">
    <source>
        <dbReference type="SAM" id="MobiDB-lite"/>
    </source>
</evidence>
<evidence type="ECO:0000313" key="3">
    <source>
        <dbReference type="Proteomes" id="UP000749559"/>
    </source>
</evidence>
<gene>
    <name evidence="2" type="ORF">OFUS_LOCUS23113</name>
</gene>
<accession>A0A8S4PZF0</accession>
<protein>
    <submittedName>
        <fullName evidence="2">Uncharacterized protein</fullName>
    </submittedName>
</protein>
<dbReference type="Proteomes" id="UP000749559">
    <property type="component" value="Unassembled WGS sequence"/>
</dbReference>
<organism evidence="2 3">
    <name type="scientific">Owenia fusiformis</name>
    <name type="common">Polychaete worm</name>
    <dbReference type="NCBI Taxonomy" id="6347"/>
    <lineage>
        <taxon>Eukaryota</taxon>
        <taxon>Metazoa</taxon>
        <taxon>Spiralia</taxon>
        <taxon>Lophotrochozoa</taxon>
        <taxon>Annelida</taxon>
        <taxon>Polychaeta</taxon>
        <taxon>Sedentaria</taxon>
        <taxon>Canalipalpata</taxon>
        <taxon>Sabellida</taxon>
        <taxon>Oweniida</taxon>
        <taxon>Oweniidae</taxon>
        <taxon>Owenia</taxon>
    </lineage>
</organism>
<dbReference type="AlphaFoldDB" id="A0A8S4PZF0"/>
<feature type="compositionally biased region" description="Low complexity" evidence="1">
    <location>
        <begin position="1"/>
        <end position="17"/>
    </location>
</feature>
<comment type="caution">
    <text evidence="2">The sequence shown here is derived from an EMBL/GenBank/DDBJ whole genome shotgun (WGS) entry which is preliminary data.</text>
</comment>
<reference evidence="2" key="1">
    <citation type="submission" date="2022-03" db="EMBL/GenBank/DDBJ databases">
        <authorList>
            <person name="Martin C."/>
        </authorList>
    </citation>
    <scope>NUCLEOTIDE SEQUENCE</scope>
</reference>
<keyword evidence="3" id="KW-1185">Reference proteome</keyword>
<name>A0A8S4PZF0_OWEFU</name>
<evidence type="ECO:0000313" key="2">
    <source>
        <dbReference type="EMBL" id="CAH1799057.1"/>
    </source>
</evidence>
<proteinExistence type="predicted"/>
<dbReference type="OrthoDB" id="6131027at2759"/>
<sequence>SAIRSTTPTTSTTPKTPDYLDQTWDNPCGDGSTVPPVQAYDPIWSNITAPNISGESHFKDIYKQAQKGRTMIDALIDTFVKHSRITTRIIARHEGYLLRHMPVISVEEKTLVNKSSSVATLFKMLREHFAVATLFINHMIKEETVKSFIHTSASLLEEMEQIKIHALFATFCNLHKAMIFTKVEHYYEFPERSTIEASLKTELGDDQNRHVRDFMILRDFEKFLEYVEVSVSLLPELQK</sequence>
<feature type="region of interest" description="Disordered" evidence="1">
    <location>
        <begin position="1"/>
        <end position="26"/>
    </location>
</feature>